<keyword evidence="6" id="KW-1185">Reference proteome</keyword>
<dbReference type="GO" id="GO:0005856">
    <property type="term" value="C:cytoskeleton"/>
    <property type="evidence" value="ECO:0007669"/>
    <property type="project" value="UniProtKB-SubCell"/>
</dbReference>
<name>A0A8R1Y4Q2_ONCVO</name>
<feature type="region of interest" description="Disordered" evidence="4">
    <location>
        <begin position="75"/>
        <end position="95"/>
    </location>
</feature>
<feature type="region of interest" description="Disordered" evidence="4">
    <location>
        <begin position="337"/>
        <end position="357"/>
    </location>
</feature>
<dbReference type="GO" id="GO:0007015">
    <property type="term" value="P:actin filament organization"/>
    <property type="evidence" value="ECO:0007669"/>
    <property type="project" value="TreeGrafter"/>
</dbReference>
<proteinExistence type="predicted"/>
<dbReference type="Gene3D" id="3.80.10.10">
    <property type="entry name" value="Ribonuclease Inhibitor"/>
    <property type="match status" value="1"/>
</dbReference>
<dbReference type="Proteomes" id="UP000024404">
    <property type="component" value="Unassembled WGS sequence"/>
</dbReference>
<dbReference type="GO" id="GO:0030239">
    <property type="term" value="P:myofibril assembly"/>
    <property type="evidence" value="ECO:0007669"/>
    <property type="project" value="TreeGrafter"/>
</dbReference>
<reference evidence="5" key="2">
    <citation type="submission" date="2022-06" db="UniProtKB">
        <authorList>
            <consortium name="EnsemblMetazoa"/>
        </authorList>
    </citation>
    <scope>IDENTIFICATION</scope>
</reference>
<dbReference type="SUPFAM" id="SSF52047">
    <property type="entry name" value="RNI-like"/>
    <property type="match status" value="1"/>
</dbReference>
<accession>A0A8R1Y4Q2</accession>
<evidence type="ECO:0000256" key="3">
    <source>
        <dbReference type="ARBA" id="ARBA00023212"/>
    </source>
</evidence>
<keyword evidence="3" id="KW-0206">Cytoskeleton</keyword>
<dbReference type="GO" id="GO:0051694">
    <property type="term" value="P:pointed-end actin filament capping"/>
    <property type="evidence" value="ECO:0007669"/>
    <property type="project" value="InterPro"/>
</dbReference>
<comment type="subcellular location">
    <subcellularLocation>
        <location evidence="1">Cytoplasm</location>
        <location evidence="1">Cytoskeleton</location>
    </subcellularLocation>
</comment>
<evidence type="ECO:0000313" key="5">
    <source>
        <dbReference type="EnsemblMetazoa" id="OVOC6593.1"/>
    </source>
</evidence>
<dbReference type="GO" id="GO:0030016">
    <property type="term" value="C:myofibril"/>
    <property type="evidence" value="ECO:0007669"/>
    <property type="project" value="TreeGrafter"/>
</dbReference>
<dbReference type="PANTHER" id="PTHR10901:SF16">
    <property type="entry name" value="TROPOMODULIN"/>
    <property type="match status" value="1"/>
</dbReference>
<dbReference type="AlphaFoldDB" id="A0A8R1Y4Q2"/>
<evidence type="ECO:0000256" key="1">
    <source>
        <dbReference type="ARBA" id="ARBA00004245"/>
    </source>
</evidence>
<dbReference type="PANTHER" id="PTHR10901">
    <property type="entry name" value="TROPOMODULIN"/>
    <property type="match status" value="1"/>
</dbReference>
<reference evidence="6" key="1">
    <citation type="submission" date="2013-10" db="EMBL/GenBank/DDBJ databases">
        <title>Genome sequencing of Onchocerca volvulus.</title>
        <authorList>
            <person name="Cotton J."/>
            <person name="Tsai J."/>
            <person name="Stanley E."/>
            <person name="Tracey A."/>
            <person name="Holroyd N."/>
            <person name="Lustigman S."/>
            <person name="Berriman M."/>
        </authorList>
    </citation>
    <scope>NUCLEOTIDE SEQUENCE</scope>
</reference>
<dbReference type="EMBL" id="CMVM020000177">
    <property type="status" value="NOT_ANNOTATED_CDS"/>
    <property type="molecule type" value="Genomic_DNA"/>
</dbReference>
<dbReference type="InterPro" id="IPR032675">
    <property type="entry name" value="LRR_dom_sf"/>
</dbReference>
<dbReference type="GO" id="GO:0005523">
    <property type="term" value="F:tropomyosin binding"/>
    <property type="evidence" value="ECO:0007669"/>
    <property type="project" value="InterPro"/>
</dbReference>
<feature type="compositionally biased region" description="Basic and acidic residues" evidence="4">
    <location>
        <begin position="342"/>
        <end position="357"/>
    </location>
</feature>
<protein>
    <submittedName>
        <fullName evidence="5">Uncharacterized protein</fullName>
    </submittedName>
</protein>
<organism evidence="5 6">
    <name type="scientific">Onchocerca volvulus</name>
    <dbReference type="NCBI Taxonomy" id="6282"/>
    <lineage>
        <taxon>Eukaryota</taxon>
        <taxon>Metazoa</taxon>
        <taxon>Ecdysozoa</taxon>
        <taxon>Nematoda</taxon>
        <taxon>Chromadorea</taxon>
        <taxon>Rhabditida</taxon>
        <taxon>Spirurina</taxon>
        <taxon>Spiruromorpha</taxon>
        <taxon>Filarioidea</taxon>
        <taxon>Onchocercidae</taxon>
        <taxon>Onchocerca</taxon>
    </lineage>
</organism>
<dbReference type="EnsemblMetazoa" id="OVOC6593.1">
    <property type="protein sequence ID" value="OVOC6593.1"/>
    <property type="gene ID" value="WBGene00243402"/>
</dbReference>
<dbReference type="InterPro" id="IPR004934">
    <property type="entry name" value="TMOD"/>
</dbReference>
<evidence type="ECO:0000313" key="6">
    <source>
        <dbReference type="Proteomes" id="UP000024404"/>
    </source>
</evidence>
<keyword evidence="2" id="KW-0963">Cytoplasm</keyword>
<evidence type="ECO:0000256" key="4">
    <source>
        <dbReference type="SAM" id="MobiDB-lite"/>
    </source>
</evidence>
<sequence length="744" mass="83990">MVVLYPSETRIYCVNMTMAQRNEVMTDADLLDAIQALGEQEPHDEVKELLKMMSDNRIITWEEAEQIMGYNTYNRPIKSSLPQPTRPTEPDNDTDVDWSIQQLRIDDPKLKQVNLNNMKRTPIPQVKRLLSAIKNNTHLEKIALANMGLYDNDCEAPSNTTLKSINLETNYLSGDFFARLFKAALVNQTLEEVKAVNQGVTFATAAEKEIIDAVFENRGLTKVSINLRLPEGRHRIENAMIRNQEIRRILRRQAAAAIREAEVAQKEVNKPVAPKQEISSRKFQPTKPALIENASEIPSVKKQSPNIIEDCKQASIDVTSIFEKTPSTVIGNCAKTSSHTVGSDRKTTALEKESTADRQAKVPNIVNRTTSNEVFAKTITPTESLPIVDAAKIKTKKTGLKRASTKTKTTDTVTQTVSGNAKSKKIVPRKISLEQAVPEVELDTEEMLKKKSVPKKSSLIVKKNSAPFGPNETVAPAFTNSMLSRWQNNSNDNSVKNNSEMPEKTEFPTPIHDMMTEWRKQRGAAPSSSEIGQRPLYDNMSDSDQPSAEFDFFSNASFICCKHGIKCSEYYDEKFDKKKISSLWPISELFGGVGKATSPTEIASADSTALKSKKSYAMHRINRFYIGQRPRSTSILLTRVAQSFRLYHELPENVNNIDNLKHYAPLYIIFVNNDLEYRHLPIQQCFVNGKRRLFVECGDKNILLFKKLGYLVRHYTNAFAYIDSQGRRSRFPDNPVEASISHFK</sequence>
<evidence type="ECO:0000256" key="2">
    <source>
        <dbReference type="ARBA" id="ARBA00022490"/>
    </source>
</evidence>